<dbReference type="GO" id="GO:0016616">
    <property type="term" value="F:oxidoreductase activity, acting on the CH-OH group of donors, NAD or NADP as acceptor"/>
    <property type="evidence" value="ECO:0007669"/>
    <property type="project" value="TreeGrafter"/>
</dbReference>
<organism evidence="4 5">
    <name type="scientific">Psilocybe cf. subviscida</name>
    <dbReference type="NCBI Taxonomy" id="2480587"/>
    <lineage>
        <taxon>Eukaryota</taxon>
        <taxon>Fungi</taxon>
        <taxon>Dikarya</taxon>
        <taxon>Basidiomycota</taxon>
        <taxon>Agaricomycotina</taxon>
        <taxon>Agaricomycetes</taxon>
        <taxon>Agaricomycetidae</taxon>
        <taxon>Agaricales</taxon>
        <taxon>Agaricineae</taxon>
        <taxon>Strophariaceae</taxon>
        <taxon>Psilocybe</taxon>
    </lineage>
</organism>
<keyword evidence="5" id="KW-1185">Reference proteome</keyword>
<dbReference type="Pfam" id="PF00106">
    <property type="entry name" value="adh_short"/>
    <property type="match status" value="1"/>
</dbReference>
<dbReference type="SUPFAM" id="SSF51735">
    <property type="entry name" value="NAD(P)-binding Rossmann-fold domains"/>
    <property type="match status" value="1"/>
</dbReference>
<dbReference type="InterPro" id="IPR020904">
    <property type="entry name" value="Sc_DH/Rdtase_CS"/>
</dbReference>
<dbReference type="PRINTS" id="PR00081">
    <property type="entry name" value="GDHRDH"/>
</dbReference>
<dbReference type="AlphaFoldDB" id="A0A8H5F2W6"/>
<dbReference type="GO" id="GO:0005737">
    <property type="term" value="C:cytoplasm"/>
    <property type="evidence" value="ECO:0007669"/>
    <property type="project" value="TreeGrafter"/>
</dbReference>
<dbReference type="PROSITE" id="PS00061">
    <property type="entry name" value="ADH_SHORT"/>
    <property type="match status" value="1"/>
</dbReference>
<evidence type="ECO:0000256" key="3">
    <source>
        <dbReference type="ARBA" id="ARBA00023002"/>
    </source>
</evidence>
<proteinExistence type="inferred from homology"/>
<reference evidence="4 5" key="1">
    <citation type="journal article" date="2020" name="ISME J.">
        <title>Uncovering the hidden diversity of litter-decomposition mechanisms in mushroom-forming fungi.</title>
        <authorList>
            <person name="Floudas D."/>
            <person name="Bentzer J."/>
            <person name="Ahren D."/>
            <person name="Johansson T."/>
            <person name="Persson P."/>
            <person name="Tunlid A."/>
        </authorList>
    </citation>
    <scope>NUCLEOTIDE SEQUENCE [LARGE SCALE GENOMIC DNA]</scope>
    <source>
        <strain evidence="4 5">CBS 101986</strain>
    </source>
</reference>
<keyword evidence="3" id="KW-0560">Oxidoreductase</keyword>
<dbReference type="Proteomes" id="UP000567179">
    <property type="component" value="Unassembled WGS sequence"/>
</dbReference>
<comment type="similarity">
    <text evidence="1">Belongs to the short-chain dehydrogenases/reductases (SDR) family.</text>
</comment>
<dbReference type="PANTHER" id="PTHR44229">
    <property type="entry name" value="15-HYDROXYPROSTAGLANDIN DEHYDROGENASE [NAD(+)]"/>
    <property type="match status" value="1"/>
</dbReference>
<comment type="caution">
    <text evidence="4">The sequence shown here is derived from an EMBL/GenBank/DDBJ whole genome shotgun (WGS) entry which is preliminary data.</text>
</comment>
<keyword evidence="2" id="KW-0521">NADP</keyword>
<gene>
    <name evidence="4" type="ORF">D9619_001530</name>
</gene>
<sequence>MDDFSMSHIADDQLFTDGDRVRGKVVVITGAANGIGRETALRFGAYGAKVVIGDLDITGAQKVVEEINRAGSGSAVCIKCNVTNWDDQVAMFELAMKTYGTVDVVVPNAGVSEVGSFQTLTFKDGKPVKPKLATLEVNLYGVLYSAHLGWHYLQQGQQDGDLKALIFIGSVASWQGIPSGEMYTGSKHAVLGVMRALHPIAEIKGIRVACIHPFFADTAIVPIPVKLILAGIPLTPVPRVAGAIFKAATDPDMTTSGSAYLLLDDGPVFRVPKEEFKLGVYKMIDDRANAARAILKGTQAWLLFFKDVWRITGKPIVAAGTAAAVSKLAWDNRAAIQAYITSVTS</sequence>
<dbReference type="InterPro" id="IPR002347">
    <property type="entry name" value="SDR_fam"/>
</dbReference>
<evidence type="ECO:0000313" key="5">
    <source>
        <dbReference type="Proteomes" id="UP000567179"/>
    </source>
</evidence>
<dbReference type="EMBL" id="JAACJJ010000028">
    <property type="protein sequence ID" value="KAF5321689.1"/>
    <property type="molecule type" value="Genomic_DNA"/>
</dbReference>
<accession>A0A8H5F2W6</accession>
<dbReference type="OrthoDB" id="5371740at2759"/>
<evidence type="ECO:0000256" key="2">
    <source>
        <dbReference type="ARBA" id="ARBA00022857"/>
    </source>
</evidence>
<protein>
    <recommendedName>
        <fullName evidence="6">NAD(P)-binding protein</fullName>
    </recommendedName>
</protein>
<evidence type="ECO:0008006" key="6">
    <source>
        <dbReference type="Google" id="ProtNLM"/>
    </source>
</evidence>
<evidence type="ECO:0000256" key="1">
    <source>
        <dbReference type="ARBA" id="ARBA00006484"/>
    </source>
</evidence>
<dbReference type="PANTHER" id="PTHR44229:SF4">
    <property type="entry name" value="15-HYDROXYPROSTAGLANDIN DEHYDROGENASE [NAD(+)]"/>
    <property type="match status" value="1"/>
</dbReference>
<evidence type="ECO:0000313" key="4">
    <source>
        <dbReference type="EMBL" id="KAF5321689.1"/>
    </source>
</evidence>
<dbReference type="Gene3D" id="3.40.50.720">
    <property type="entry name" value="NAD(P)-binding Rossmann-like Domain"/>
    <property type="match status" value="1"/>
</dbReference>
<dbReference type="InterPro" id="IPR036291">
    <property type="entry name" value="NAD(P)-bd_dom_sf"/>
</dbReference>
<name>A0A8H5F2W6_9AGAR</name>